<accession>A0A7Z2ZTT7</accession>
<feature type="transmembrane region" description="Helical" evidence="7">
    <location>
        <begin position="249"/>
        <end position="275"/>
    </location>
</feature>
<evidence type="ECO:0000259" key="8">
    <source>
        <dbReference type="PROSITE" id="PS50928"/>
    </source>
</evidence>
<dbReference type="RefSeq" id="WP_170204018.1">
    <property type="nucleotide sequence ID" value="NZ_CP051685.1"/>
</dbReference>
<dbReference type="Pfam" id="PF00528">
    <property type="entry name" value="BPD_transp_1"/>
    <property type="match status" value="1"/>
</dbReference>
<name>A0A7Z2ZTT7_9BURK</name>
<dbReference type="GO" id="GO:0005886">
    <property type="term" value="C:plasma membrane"/>
    <property type="evidence" value="ECO:0007669"/>
    <property type="project" value="UniProtKB-SubCell"/>
</dbReference>
<reference evidence="9 10" key="1">
    <citation type="submission" date="2020-04" db="EMBL/GenBank/DDBJ databases">
        <title>Genome sequencing of novel species.</title>
        <authorList>
            <person name="Heo J."/>
            <person name="Kim S.-J."/>
            <person name="Kim J.-S."/>
            <person name="Hong S.-B."/>
            <person name="Kwon S.-W."/>
        </authorList>
    </citation>
    <scope>NUCLEOTIDE SEQUENCE [LARGE SCALE GENOMIC DNA]</scope>
    <source>
        <strain evidence="9 10">GN2-R2</strain>
    </source>
</reference>
<dbReference type="PANTHER" id="PTHR43163:SF9">
    <property type="entry name" value="ABC TRANSPORTER PERMEASE PROTEIN"/>
    <property type="match status" value="1"/>
</dbReference>
<sequence>MGPYIRRRLLQFIPIAFSICVLNFLLIQLAPGDLAEIVAGETGQGDAGADNAAYVAELRKSFGLDQPAWMRLLAYLGRLARFDLGYSHRFGAPVAELVGARIGASALLGLSSLAIAVVGGVLLGVLCARRRNGRLDRLVSALMALCYSVPVFWLALMLVVAFAVKLQWFPVGGMQEVGIEAQGRWAQVRDVLWHLVLPVATLSVYSLAVYARFTRASMLDALQEDYVRTARAKGLSEAAVLLRHALRNAVLPVLTLVGAHFGELLAGSIVVETVFSWPGLGKLTYDAVLGRDTSLLLSILFLSSMLVLATSLALDILTARLDPRIDLQR</sequence>
<dbReference type="InterPro" id="IPR035906">
    <property type="entry name" value="MetI-like_sf"/>
</dbReference>
<keyword evidence="5 7" id="KW-1133">Transmembrane helix</keyword>
<organism evidence="9 10">
    <name type="scientific">Massilia forsythiae</name>
    <dbReference type="NCBI Taxonomy" id="2728020"/>
    <lineage>
        <taxon>Bacteria</taxon>
        <taxon>Pseudomonadati</taxon>
        <taxon>Pseudomonadota</taxon>
        <taxon>Betaproteobacteria</taxon>
        <taxon>Burkholderiales</taxon>
        <taxon>Oxalobacteraceae</taxon>
        <taxon>Telluria group</taxon>
        <taxon>Massilia</taxon>
    </lineage>
</organism>
<keyword evidence="10" id="KW-1185">Reference proteome</keyword>
<evidence type="ECO:0000256" key="6">
    <source>
        <dbReference type="ARBA" id="ARBA00023136"/>
    </source>
</evidence>
<evidence type="ECO:0000256" key="3">
    <source>
        <dbReference type="ARBA" id="ARBA00022475"/>
    </source>
</evidence>
<keyword evidence="4 7" id="KW-0812">Transmembrane</keyword>
<dbReference type="InterPro" id="IPR000515">
    <property type="entry name" value="MetI-like"/>
</dbReference>
<evidence type="ECO:0000256" key="2">
    <source>
        <dbReference type="ARBA" id="ARBA00022448"/>
    </source>
</evidence>
<feature type="transmembrane region" description="Helical" evidence="7">
    <location>
        <begin position="295"/>
        <end position="319"/>
    </location>
</feature>
<keyword evidence="6 7" id="KW-0472">Membrane</keyword>
<evidence type="ECO:0000256" key="1">
    <source>
        <dbReference type="ARBA" id="ARBA00004651"/>
    </source>
</evidence>
<gene>
    <name evidence="9" type="ORF">HH212_19470</name>
</gene>
<evidence type="ECO:0000256" key="5">
    <source>
        <dbReference type="ARBA" id="ARBA00022989"/>
    </source>
</evidence>
<keyword evidence="3" id="KW-1003">Cell membrane</keyword>
<evidence type="ECO:0000313" key="9">
    <source>
        <dbReference type="EMBL" id="QJE01931.1"/>
    </source>
</evidence>
<feature type="transmembrane region" description="Helical" evidence="7">
    <location>
        <begin position="102"/>
        <end position="126"/>
    </location>
</feature>
<dbReference type="CDD" id="cd06261">
    <property type="entry name" value="TM_PBP2"/>
    <property type="match status" value="1"/>
</dbReference>
<dbReference type="PROSITE" id="PS50928">
    <property type="entry name" value="ABC_TM1"/>
    <property type="match status" value="1"/>
</dbReference>
<evidence type="ECO:0000256" key="7">
    <source>
        <dbReference type="RuleBase" id="RU363032"/>
    </source>
</evidence>
<protein>
    <submittedName>
        <fullName evidence="9">ABC transporter permease</fullName>
    </submittedName>
</protein>
<feature type="domain" description="ABC transmembrane type-1" evidence="8">
    <location>
        <begin position="102"/>
        <end position="318"/>
    </location>
</feature>
<dbReference type="PANTHER" id="PTHR43163">
    <property type="entry name" value="DIPEPTIDE TRANSPORT SYSTEM PERMEASE PROTEIN DPPB-RELATED"/>
    <property type="match status" value="1"/>
</dbReference>
<evidence type="ECO:0000256" key="4">
    <source>
        <dbReference type="ARBA" id="ARBA00022692"/>
    </source>
</evidence>
<dbReference type="GO" id="GO:0055085">
    <property type="term" value="P:transmembrane transport"/>
    <property type="evidence" value="ECO:0007669"/>
    <property type="project" value="InterPro"/>
</dbReference>
<proteinExistence type="inferred from homology"/>
<comment type="subcellular location">
    <subcellularLocation>
        <location evidence="1 7">Cell membrane</location>
        <topology evidence="1 7">Multi-pass membrane protein</topology>
    </subcellularLocation>
</comment>
<dbReference type="AlphaFoldDB" id="A0A7Z2ZTT7"/>
<dbReference type="Proteomes" id="UP000502415">
    <property type="component" value="Chromosome"/>
</dbReference>
<dbReference type="SUPFAM" id="SSF161098">
    <property type="entry name" value="MetI-like"/>
    <property type="match status" value="1"/>
</dbReference>
<feature type="transmembrane region" description="Helical" evidence="7">
    <location>
        <begin position="191"/>
        <end position="211"/>
    </location>
</feature>
<keyword evidence="2 7" id="KW-0813">Transport</keyword>
<dbReference type="KEGG" id="mfy:HH212_19470"/>
<feature type="transmembrane region" description="Helical" evidence="7">
    <location>
        <begin position="12"/>
        <end position="30"/>
    </location>
</feature>
<evidence type="ECO:0000313" key="10">
    <source>
        <dbReference type="Proteomes" id="UP000502415"/>
    </source>
</evidence>
<comment type="similarity">
    <text evidence="7">Belongs to the binding-protein-dependent transport system permease family.</text>
</comment>
<dbReference type="EMBL" id="CP051685">
    <property type="protein sequence ID" value="QJE01931.1"/>
    <property type="molecule type" value="Genomic_DNA"/>
</dbReference>
<dbReference type="Gene3D" id="1.10.3720.10">
    <property type="entry name" value="MetI-like"/>
    <property type="match status" value="1"/>
</dbReference>
<feature type="transmembrane region" description="Helical" evidence="7">
    <location>
        <begin position="138"/>
        <end position="164"/>
    </location>
</feature>